<reference evidence="1 2" key="1">
    <citation type="journal article" date="2015" name="MBio">
        <title>Genome-Resolved Metagenomic Analysis Reveals Roles for Candidate Phyla and Other Microbial Community Members in Biogeochemical Transformations in Oil Reservoirs.</title>
        <authorList>
            <person name="Hu P."/>
            <person name="Tom L."/>
            <person name="Singh A."/>
            <person name="Thomas B.C."/>
            <person name="Baker B.J."/>
            <person name="Piceno Y.M."/>
            <person name="Andersen G.L."/>
            <person name="Banfield J.F."/>
        </authorList>
    </citation>
    <scope>NUCLEOTIDE SEQUENCE [LARGE SCALE GENOMIC DNA]</scope>
    <source>
        <strain evidence="1">57_489</strain>
    </source>
</reference>
<proteinExistence type="predicted"/>
<organism evidence="1 2">
    <name type="scientific">Methanothrix harundinacea</name>
    <dbReference type="NCBI Taxonomy" id="301375"/>
    <lineage>
        <taxon>Archaea</taxon>
        <taxon>Methanobacteriati</taxon>
        <taxon>Methanobacteriota</taxon>
        <taxon>Stenosarchaea group</taxon>
        <taxon>Methanomicrobia</taxon>
        <taxon>Methanotrichales</taxon>
        <taxon>Methanotrichaceae</taxon>
        <taxon>Methanothrix</taxon>
    </lineage>
</organism>
<sequence length="46" mass="5537">NLYYLENTTVYWDRQTAFLPRLKPGVSCLIFMTPRHTNRVLLTHTR</sequence>
<dbReference type="Proteomes" id="UP000057043">
    <property type="component" value="Unassembled WGS sequence"/>
</dbReference>
<evidence type="ECO:0000313" key="1">
    <source>
        <dbReference type="EMBL" id="KUK43298.1"/>
    </source>
</evidence>
<gene>
    <name evidence="1" type="ORF">XD72_2318</name>
</gene>
<dbReference type="EMBL" id="LGFT01000089">
    <property type="protein sequence ID" value="KUK43298.1"/>
    <property type="molecule type" value="Genomic_DNA"/>
</dbReference>
<name>A0A124FM11_9EURY</name>
<accession>A0A124FM11</accession>
<dbReference type="AlphaFoldDB" id="A0A124FM11"/>
<feature type="non-terminal residue" evidence="1">
    <location>
        <position position="1"/>
    </location>
</feature>
<protein>
    <submittedName>
        <fullName evidence="1">Uncharacterized protein</fullName>
    </submittedName>
</protein>
<evidence type="ECO:0000313" key="2">
    <source>
        <dbReference type="Proteomes" id="UP000057043"/>
    </source>
</evidence>
<comment type="caution">
    <text evidence="1">The sequence shown here is derived from an EMBL/GenBank/DDBJ whole genome shotgun (WGS) entry which is preliminary data.</text>
</comment>